<evidence type="ECO:0000313" key="7">
    <source>
        <dbReference type="EMBL" id="BBY48626.1"/>
    </source>
</evidence>
<evidence type="ECO:0000256" key="5">
    <source>
        <dbReference type="SAM" id="MobiDB-lite"/>
    </source>
</evidence>
<protein>
    <submittedName>
        <fullName evidence="7">TetR family transcriptional regulator</fullName>
    </submittedName>
</protein>
<sequence>MVRQARSEATRRRIIDSAIDLINEIGYPAAGLADIIERADLTKGALYYHFDSKEALATTIIEEGANKVLESFRAAGRSSSPAMENIVHGLFVVTDVLGNDRVAQAAGRLLRTFGGFNPAAKKTYAVLLDEMTMLTTSAIAEGDLRSELDPAEASSAIIGSLLGAELLSSALTDGKDLRGRFGRTWALLLPALISEDSLAYYREFLARQSLRGDARGAERPAETRGDDQPGDSPLDR</sequence>
<feature type="domain" description="HTH tetR-type" evidence="6">
    <location>
        <begin position="8"/>
        <end position="68"/>
    </location>
</feature>
<dbReference type="GO" id="GO:0003700">
    <property type="term" value="F:DNA-binding transcription factor activity"/>
    <property type="evidence" value="ECO:0007669"/>
    <property type="project" value="TreeGrafter"/>
</dbReference>
<dbReference type="Gene3D" id="1.10.357.10">
    <property type="entry name" value="Tetracycline Repressor, domain 2"/>
    <property type="match status" value="1"/>
</dbReference>
<dbReference type="InterPro" id="IPR001647">
    <property type="entry name" value="HTH_TetR"/>
</dbReference>
<dbReference type="AlphaFoldDB" id="A0A7I7RX75"/>
<evidence type="ECO:0000256" key="4">
    <source>
        <dbReference type="PROSITE-ProRule" id="PRU00335"/>
    </source>
</evidence>
<keyword evidence="2 4" id="KW-0238">DNA-binding</keyword>
<geneLocation type="plasmid" evidence="8">
    <name>pjcm18538 dna</name>
</geneLocation>
<keyword evidence="3" id="KW-0804">Transcription</keyword>
<dbReference type="PROSITE" id="PS50977">
    <property type="entry name" value="HTH_TETR_2"/>
    <property type="match status" value="1"/>
</dbReference>
<dbReference type="Proteomes" id="UP000467428">
    <property type="component" value="Chromosome"/>
</dbReference>
<evidence type="ECO:0000256" key="1">
    <source>
        <dbReference type="ARBA" id="ARBA00023015"/>
    </source>
</evidence>
<evidence type="ECO:0000256" key="2">
    <source>
        <dbReference type="ARBA" id="ARBA00023125"/>
    </source>
</evidence>
<feature type="region of interest" description="Disordered" evidence="5">
    <location>
        <begin position="211"/>
        <end position="236"/>
    </location>
</feature>
<dbReference type="InterPro" id="IPR009057">
    <property type="entry name" value="Homeodomain-like_sf"/>
</dbReference>
<dbReference type="PRINTS" id="PR00455">
    <property type="entry name" value="HTHTETR"/>
</dbReference>
<evidence type="ECO:0000259" key="6">
    <source>
        <dbReference type="PROSITE" id="PS50977"/>
    </source>
</evidence>
<dbReference type="PANTHER" id="PTHR30055">
    <property type="entry name" value="HTH-TYPE TRANSCRIPTIONAL REGULATOR RUTR"/>
    <property type="match status" value="1"/>
</dbReference>
<dbReference type="EMBL" id="AP022593">
    <property type="protein sequence ID" value="BBY48626.1"/>
    <property type="molecule type" value="Genomic_DNA"/>
</dbReference>
<dbReference type="SUPFAM" id="SSF48498">
    <property type="entry name" value="Tetracyclin repressor-like, C-terminal domain"/>
    <property type="match status" value="1"/>
</dbReference>
<organism evidence="7 8">
    <name type="scientific">Mycolicibacterium arabiense</name>
    <dbReference type="NCBI Taxonomy" id="1286181"/>
    <lineage>
        <taxon>Bacteria</taxon>
        <taxon>Bacillati</taxon>
        <taxon>Actinomycetota</taxon>
        <taxon>Actinomycetes</taxon>
        <taxon>Mycobacteriales</taxon>
        <taxon>Mycobacteriaceae</taxon>
        <taxon>Mycolicibacterium</taxon>
    </lineage>
</organism>
<reference evidence="7 8" key="1">
    <citation type="journal article" date="2019" name="Emerg. Microbes Infect.">
        <title>Comprehensive subspecies identification of 175 nontuberculous mycobacteria species based on 7547 genomic profiles.</title>
        <authorList>
            <person name="Matsumoto Y."/>
            <person name="Kinjo T."/>
            <person name="Motooka D."/>
            <person name="Nabeya D."/>
            <person name="Jung N."/>
            <person name="Uechi K."/>
            <person name="Horii T."/>
            <person name="Iida T."/>
            <person name="Fujita J."/>
            <person name="Nakamura S."/>
        </authorList>
    </citation>
    <scope>NUCLEOTIDE SEQUENCE [LARGE SCALE GENOMIC DNA]</scope>
    <source>
        <strain evidence="7 8">JCM 18538</strain>
    </source>
</reference>
<dbReference type="SUPFAM" id="SSF46689">
    <property type="entry name" value="Homeodomain-like"/>
    <property type="match status" value="1"/>
</dbReference>
<dbReference type="KEGG" id="marz:MARA_20940"/>
<dbReference type="InterPro" id="IPR036271">
    <property type="entry name" value="Tet_transcr_reg_TetR-rel_C_sf"/>
</dbReference>
<dbReference type="RefSeq" id="WP_163918380.1">
    <property type="nucleotide sequence ID" value="NZ_AP022593.1"/>
</dbReference>
<evidence type="ECO:0000313" key="8">
    <source>
        <dbReference type="Proteomes" id="UP000467428"/>
    </source>
</evidence>
<dbReference type="InterPro" id="IPR050109">
    <property type="entry name" value="HTH-type_TetR-like_transc_reg"/>
</dbReference>
<keyword evidence="1" id="KW-0805">Transcription regulation</keyword>
<dbReference type="Pfam" id="PF00440">
    <property type="entry name" value="TetR_N"/>
    <property type="match status" value="1"/>
</dbReference>
<accession>A0A7I7RX75</accession>
<evidence type="ECO:0000256" key="3">
    <source>
        <dbReference type="ARBA" id="ARBA00023163"/>
    </source>
</evidence>
<proteinExistence type="predicted"/>
<dbReference type="GO" id="GO:0000976">
    <property type="term" value="F:transcription cis-regulatory region binding"/>
    <property type="evidence" value="ECO:0007669"/>
    <property type="project" value="TreeGrafter"/>
</dbReference>
<dbReference type="PANTHER" id="PTHR30055:SF234">
    <property type="entry name" value="HTH-TYPE TRANSCRIPTIONAL REGULATOR BETI"/>
    <property type="match status" value="1"/>
</dbReference>
<gene>
    <name evidence="7" type="ORF">MARA_20940</name>
</gene>
<keyword evidence="8" id="KW-1185">Reference proteome</keyword>
<feature type="DNA-binding region" description="H-T-H motif" evidence="4">
    <location>
        <begin position="31"/>
        <end position="50"/>
    </location>
</feature>
<name>A0A7I7RX75_9MYCO</name>